<dbReference type="Pfam" id="PF05517">
    <property type="entry name" value="p25-alpha"/>
    <property type="match status" value="1"/>
</dbReference>
<gene>
    <name evidence="3" type="ORF">SDRG_01293</name>
</gene>
<dbReference type="GO" id="GO:0046785">
    <property type="term" value="P:microtubule polymerization"/>
    <property type="evidence" value="ECO:0007669"/>
    <property type="project" value="InterPro"/>
</dbReference>
<name>T0QT12_SAPDV</name>
<dbReference type="GO" id="GO:0015631">
    <property type="term" value="F:tubulin binding"/>
    <property type="evidence" value="ECO:0007669"/>
    <property type="project" value="InterPro"/>
</dbReference>
<dbReference type="SUPFAM" id="SSF47473">
    <property type="entry name" value="EF-hand"/>
    <property type="match status" value="1"/>
</dbReference>
<sequence>MSTDDRRDVFARLHVSPRKAAAPHRSYSLTVLHLSPPKPAPAAAASVRISLEGDLNDPHTLLRAVFQHYATSRASPRRMEPATMDGVGFARFCRACPGLVGRNFGSVDIDLTFAKVKPRGDRRVPYALFVEAIGLVALKKHPDKTLETAMRTLLDVHIATLPNLDARPLKVSTTQAPLVSRALSDAAAQADKVRASLHQLQRQVQALELEAQKPSPPDDPHAITDRIKFADMLHDELQGLLDAVPKSVSARVGLVKAVDAAASELEGAVRAVAKAQVAWLAKRPPSPPQRRQSVPASALATYISTRVKVLEKRTSPSKAAIARVHLQVDRVAEDDDDDAWNPFASIFPGLDGNE</sequence>
<accession>T0QT12</accession>
<organism evidence="3 4">
    <name type="scientific">Saprolegnia diclina (strain VS20)</name>
    <dbReference type="NCBI Taxonomy" id="1156394"/>
    <lineage>
        <taxon>Eukaryota</taxon>
        <taxon>Sar</taxon>
        <taxon>Stramenopiles</taxon>
        <taxon>Oomycota</taxon>
        <taxon>Saprolegniomycetes</taxon>
        <taxon>Saprolegniales</taxon>
        <taxon>Saprolegniaceae</taxon>
        <taxon>Saprolegnia</taxon>
    </lineage>
</organism>
<dbReference type="RefSeq" id="XP_008605033.1">
    <property type="nucleotide sequence ID" value="XM_008606811.1"/>
</dbReference>
<evidence type="ECO:0000256" key="2">
    <source>
        <dbReference type="SAM" id="Coils"/>
    </source>
</evidence>
<dbReference type="InterPro" id="IPR011992">
    <property type="entry name" value="EF-hand-dom_pair"/>
</dbReference>
<proteinExistence type="inferred from homology"/>
<evidence type="ECO:0000313" key="4">
    <source>
        <dbReference type="Proteomes" id="UP000030762"/>
    </source>
</evidence>
<dbReference type="OrthoDB" id="548799at2759"/>
<dbReference type="GeneID" id="19942020"/>
<dbReference type="Proteomes" id="UP000030762">
    <property type="component" value="Unassembled WGS sequence"/>
</dbReference>
<dbReference type="InParanoid" id="T0QT12"/>
<dbReference type="Gene3D" id="1.10.238.10">
    <property type="entry name" value="EF-hand"/>
    <property type="match status" value="1"/>
</dbReference>
<feature type="coiled-coil region" evidence="2">
    <location>
        <begin position="183"/>
        <end position="210"/>
    </location>
</feature>
<comment type="similarity">
    <text evidence="1">Belongs to the TPPP family.</text>
</comment>
<protein>
    <submittedName>
        <fullName evidence="3">Uncharacterized protein</fullName>
    </submittedName>
</protein>
<reference evidence="3 4" key="1">
    <citation type="submission" date="2012-04" db="EMBL/GenBank/DDBJ databases">
        <title>The Genome Sequence of Saprolegnia declina VS20.</title>
        <authorList>
            <consortium name="The Broad Institute Genome Sequencing Platform"/>
            <person name="Russ C."/>
            <person name="Nusbaum C."/>
            <person name="Tyler B."/>
            <person name="van West P."/>
            <person name="Dieguez-Uribeondo J."/>
            <person name="de Bruijn I."/>
            <person name="Tripathy S."/>
            <person name="Jiang R."/>
            <person name="Young S.K."/>
            <person name="Zeng Q."/>
            <person name="Gargeya S."/>
            <person name="Fitzgerald M."/>
            <person name="Haas B."/>
            <person name="Abouelleil A."/>
            <person name="Alvarado L."/>
            <person name="Arachchi H.M."/>
            <person name="Berlin A."/>
            <person name="Chapman S.B."/>
            <person name="Goldberg J."/>
            <person name="Griggs A."/>
            <person name="Gujja S."/>
            <person name="Hansen M."/>
            <person name="Howarth C."/>
            <person name="Imamovic A."/>
            <person name="Larimer J."/>
            <person name="McCowen C."/>
            <person name="Montmayeur A."/>
            <person name="Murphy C."/>
            <person name="Neiman D."/>
            <person name="Pearson M."/>
            <person name="Priest M."/>
            <person name="Roberts A."/>
            <person name="Saif S."/>
            <person name="Shea T."/>
            <person name="Sisk P."/>
            <person name="Sykes S."/>
            <person name="Wortman J."/>
            <person name="Nusbaum C."/>
            <person name="Birren B."/>
        </authorList>
    </citation>
    <scope>NUCLEOTIDE SEQUENCE [LARGE SCALE GENOMIC DNA]</scope>
    <source>
        <strain evidence="3 4">VS20</strain>
    </source>
</reference>
<dbReference type="EMBL" id="JH767134">
    <property type="protein sequence ID" value="EQC41319.1"/>
    <property type="molecule type" value="Genomic_DNA"/>
</dbReference>
<evidence type="ECO:0000256" key="1">
    <source>
        <dbReference type="ARBA" id="ARBA00010994"/>
    </source>
</evidence>
<keyword evidence="2" id="KW-0175">Coiled coil</keyword>
<dbReference type="eggNOG" id="ENOG502SB1J">
    <property type="taxonomic scope" value="Eukaryota"/>
</dbReference>
<keyword evidence="4" id="KW-1185">Reference proteome</keyword>
<dbReference type="InterPro" id="IPR008907">
    <property type="entry name" value="TPP/p25"/>
</dbReference>
<dbReference type="OMA" id="RMEPATM"/>
<dbReference type="AlphaFoldDB" id="T0QT12"/>
<dbReference type="VEuPathDB" id="FungiDB:SDRG_01293"/>
<evidence type="ECO:0000313" key="3">
    <source>
        <dbReference type="EMBL" id="EQC41319.1"/>
    </source>
</evidence>